<dbReference type="Proteomes" id="UP000032180">
    <property type="component" value="Chromosome 8"/>
</dbReference>
<dbReference type="SMART" id="SM01173">
    <property type="entry name" value="DUF4187"/>
    <property type="match status" value="1"/>
</dbReference>
<dbReference type="Gramene" id="LPERR08G16930.2">
    <property type="protein sequence ID" value="LPERR08G16930.2"/>
    <property type="gene ID" value="LPERR08G16930"/>
</dbReference>
<feature type="region of interest" description="Disordered" evidence="1">
    <location>
        <begin position="1"/>
        <end position="85"/>
    </location>
</feature>
<dbReference type="GO" id="GO:0003676">
    <property type="term" value="F:nucleic acid binding"/>
    <property type="evidence" value="ECO:0007669"/>
    <property type="project" value="InterPro"/>
</dbReference>
<reference evidence="5" key="2">
    <citation type="submission" date="2013-12" db="EMBL/GenBank/DDBJ databases">
        <authorList>
            <person name="Yu Y."/>
            <person name="Lee S."/>
            <person name="de Baynast K."/>
            <person name="Wissotski M."/>
            <person name="Liu L."/>
            <person name="Talag J."/>
            <person name="Goicoechea J."/>
            <person name="Angelova A."/>
            <person name="Jetty R."/>
            <person name="Kudrna D."/>
            <person name="Golser W."/>
            <person name="Rivera L."/>
            <person name="Zhang J."/>
            <person name="Wing R."/>
        </authorList>
    </citation>
    <scope>NUCLEOTIDE SEQUENCE</scope>
</reference>
<dbReference type="GO" id="GO:0000776">
    <property type="term" value="C:kinetochore"/>
    <property type="evidence" value="ECO:0007669"/>
    <property type="project" value="TreeGrafter"/>
</dbReference>
<evidence type="ECO:0000256" key="1">
    <source>
        <dbReference type="SAM" id="MobiDB-lite"/>
    </source>
</evidence>
<accession>A0A0D9X9M1</accession>
<dbReference type="Pfam" id="PF13821">
    <property type="entry name" value="DUF4187"/>
    <property type="match status" value="1"/>
</dbReference>
<dbReference type="InterPro" id="IPR000467">
    <property type="entry name" value="G_patch_dom"/>
</dbReference>
<dbReference type="EnsemblPlants" id="LPERR08G16930.2">
    <property type="protein sequence ID" value="LPERR08G16930.2"/>
    <property type="gene ID" value="LPERR08G16930"/>
</dbReference>
<feature type="compositionally biased region" description="Basic and acidic residues" evidence="1">
    <location>
        <begin position="61"/>
        <end position="80"/>
    </location>
</feature>
<feature type="domain" description="G-patch" evidence="2">
    <location>
        <begin position="88"/>
        <end position="126"/>
    </location>
</feature>
<evidence type="ECO:0000259" key="3">
    <source>
        <dbReference type="SMART" id="SM01173"/>
    </source>
</evidence>
<evidence type="ECO:0008006" key="6">
    <source>
        <dbReference type="Google" id="ProtNLM"/>
    </source>
</evidence>
<evidence type="ECO:0000259" key="2">
    <source>
        <dbReference type="SMART" id="SM00443"/>
    </source>
</evidence>
<proteinExistence type="predicted"/>
<evidence type="ECO:0000313" key="4">
    <source>
        <dbReference type="EnsemblPlants" id="LPERR08G16930.2"/>
    </source>
</evidence>
<name>A0A0D9X9M1_9ORYZ</name>
<organism evidence="4 5">
    <name type="scientific">Leersia perrieri</name>
    <dbReference type="NCBI Taxonomy" id="77586"/>
    <lineage>
        <taxon>Eukaryota</taxon>
        <taxon>Viridiplantae</taxon>
        <taxon>Streptophyta</taxon>
        <taxon>Embryophyta</taxon>
        <taxon>Tracheophyta</taxon>
        <taxon>Spermatophyta</taxon>
        <taxon>Magnoliopsida</taxon>
        <taxon>Liliopsida</taxon>
        <taxon>Poales</taxon>
        <taxon>Poaceae</taxon>
        <taxon>BOP clade</taxon>
        <taxon>Oryzoideae</taxon>
        <taxon>Oryzeae</taxon>
        <taxon>Oryzinae</taxon>
        <taxon>Leersia</taxon>
    </lineage>
</organism>
<reference evidence="4" key="3">
    <citation type="submission" date="2015-04" db="UniProtKB">
        <authorList>
            <consortium name="EnsemblPlants"/>
        </authorList>
    </citation>
    <scope>IDENTIFICATION</scope>
</reference>
<reference evidence="4 5" key="1">
    <citation type="submission" date="2012-08" db="EMBL/GenBank/DDBJ databases">
        <title>Oryza genome evolution.</title>
        <authorList>
            <person name="Wing R.A."/>
        </authorList>
    </citation>
    <scope>NUCLEOTIDE SEQUENCE</scope>
</reference>
<dbReference type="SMART" id="SM00443">
    <property type="entry name" value="G_patch"/>
    <property type="match status" value="1"/>
</dbReference>
<dbReference type="PANTHER" id="PTHR21032:SF0">
    <property type="entry name" value="G PATCH DOMAIN-CONTAINING PROTEIN 11"/>
    <property type="match status" value="1"/>
</dbReference>
<feature type="compositionally biased region" description="Acidic residues" evidence="1">
    <location>
        <begin position="1"/>
        <end position="13"/>
    </location>
</feature>
<sequence>MEPDAGDDEDDYMGDLSHFLPPPPSSSQSTTLGRRKLPPPPPPSQGRGHGQPKRAKGRVPWQERRRRDRERKQREEDERTMAGLAEAIPESNLGFRMLRQMGYNPSAAVEPVGIEIRRSRAGIGAEPAVSAAVVAVAKSSPEDLQNILAKLRDEHYYCLYCGCKDMRINFQCISMLEW</sequence>
<keyword evidence="5" id="KW-1185">Reference proteome</keyword>
<protein>
    <recommendedName>
        <fullName evidence="6">G-patch domain-containing protein</fullName>
    </recommendedName>
</protein>
<feature type="domain" description="DUF4187" evidence="3">
    <location>
        <begin position="7"/>
        <end position="172"/>
    </location>
</feature>
<dbReference type="PANTHER" id="PTHR21032">
    <property type="entry name" value="G PATCH DOMAIN-CONTAINING PROTEIN 11"/>
    <property type="match status" value="1"/>
</dbReference>
<dbReference type="InterPro" id="IPR039249">
    <property type="entry name" value="GPATCH11"/>
</dbReference>
<dbReference type="AlphaFoldDB" id="A0A0D9X9M1"/>
<evidence type="ECO:0000313" key="5">
    <source>
        <dbReference type="Proteomes" id="UP000032180"/>
    </source>
</evidence>
<dbReference type="InterPro" id="IPR025239">
    <property type="entry name" value="DUF4187"/>
</dbReference>